<comment type="catalytic activity">
    <reaction evidence="1">
        <text>ATP + protein L-histidine = ADP + protein N-phospho-L-histidine.</text>
        <dbReference type="EC" id="2.7.13.3"/>
    </reaction>
</comment>
<dbReference type="EMBL" id="LJQB01000086">
    <property type="protein sequence ID" value="KPW82091.1"/>
    <property type="molecule type" value="Genomic_DNA"/>
</dbReference>
<dbReference type="EC" id="2.7.13.3" evidence="4"/>
<keyword evidence="10 13" id="KW-0472">Membrane</keyword>
<feature type="domain" description="Response regulatory" evidence="15">
    <location>
        <begin position="1093"/>
        <end position="1209"/>
    </location>
</feature>
<evidence type="ECO:0000256" key="13">
    <source>
        <dbReference type="SAM" id="Phobius"/>
    </source>
</evidence>
<feature type="transmembrane region" description="Helical" evidence="13">
    <location>
        <begin position="296"/>
        <end position="316"/>
    </location>
</feature>
<feature type="transmembrane region" description="Helical" evidence="13">
    <location>
        <begin position="245"/>
        <end position="272"/>
    </location>
</feature>
<dbReference type="GO" id="GO:0000155">
    <property type="term" value="F:phosphorelay sensor kinase activity"/>
    <property type="evidence" value="ECO:0007669"/>
    <property type="project" value="InterPro"/>
</dbReference>
<dbReference type="Pfam" id="PF12860">
    <property type="entry name" value="PAS_7"/>
    <property type="match status" value="1"/>
</dbReference>
<keyword evidence="5 11" id="KW-0597">Phosphoprotein</keyword>
<accession>A0A0P9LUZ7</accession>
<dbReference type="Gene3D" id="3.30.450.20">
    <property type="entry name" value="PAS domain"/>
    <property type="match status" value="1"/>
</dbReference>
<name>A0A0P9LUZ7_9PSED</name>
<evidence type="ECO:0000259" key="14">
    <source>
        <dbReference type="PROSITE" id="PS50109"/>
    </source>
</evidence>
<dbReference type="PANTHER" id="PTHR43047">
    <property type="entry name" value="TWO-COMPONENT HISTIDINE PROTEIN KINASE"/>
    <property type="match status" value="1"/>
</dbReference>
<dbReference type="AlphaFoldDB" id="A0A0P9LUZ7"/>
<keyword evidence="9 13" id="KW-1133">Transmembrane helix</keyword>
<evidence type="ECO:0000256" key="2">
    <source>
        <dbReference type="ARBA" id="ARBA00004141"/>
    </source>
</evidence>
<evidence type="ECO:0000256" key="6">
    <source>
        <dbReference type="ARBA" id="ARBA00022679"/>
    </source>
</evidence>
<sequence length="1213" mass="133494">MSIEHFFLQNLCRYFYRFGLCQGRCDTAPRSTLVDKDEARPSCETARYRYGVEFDMSLSSGLIAAVALTYMAIMFAIAFYGDRYSASLRPTMRAWVYSLSLAVYCTSWTFFGAVGQAAEQLWSFLPIYLGPIVLMVLAPWVLQKMVLISKQENITSIADFIAARYGKSQSLAVMVALICLIGMLPYIALQLKGIVLGVNILIGAVADSTGTRAQDTALVVSLILALFTIVFGARNLDVTEHHRGMVLAIAFEALVKLFAFMAVGVFVTFGLYDGFDDLFNQAKLAPRLEEYWKDTINWPSMFVQTGVAMMAIVCLPRQFHVTVVENIEPQDLNLAKWVFPAYLALAALFVVPIALAGQMLLPGSMLPDSFVISLPLAHAHPSLALLAFIGGASAATGMVIVACVALSTMISNDMLLPWLLRRKNTERPFEAFRHWMLSVRRISIVMILLLAYVSYRMLGSTASLATIGQIAFAAITQLAPAMFGALYWKQANRRGVFAGLAAGIFIWFYTLVLPVAAHGMGWSLSTFPLLSWLHSNPFDLPISPMTQGVVLSMAGNCTLFAWVSMLSRTRVAEHWQAGRFIGQETQGRDFSRPLLAVQIEDLLSLSARFVGEDRARQSFIRFAQRQGKGFNPSLNADGEWIAHTERLLAGVLGTSSTRAVVKAAIEGRDMQLEDVVRIADEASEVLQFNRALLQGAIENITQGISVVDQSLRLVAWNRRYLELFNYPEGLIGVGRPIADIIRYNAERGLCGPGEAEVHVARRLHWMRQGRAHTSERLFPNGQVIELIGNPMPGGGFVMSFTDITAFRAAEHALKGVNESLEQRVAARTHELSQLNQALTEAKGTAEAANESKTRFLAAVSHDLMQPLNAARLFSAALSHQQEGISSDALQLVRHLDSSLRSAEDLIGDLLDISRIENGKITPDRQPFPLSALFDTIGAEFKALAQEQGLIFRVRGSALRVDSDIKLLRRVLQNFLTNAFRYAKGPILLGVRRYGDSLSLEVWDRGPGIPEDKRKVIFEEFKRLDSHKTHAAKGLGLGLAIADGLCRILEHPLQVRSWTGKGSVFSVRVPLAAPQAALPATLPDVSRPALNGTHVLCVDNEDSILIGMHSLLSRWGCQVWTARNRQECEALLNNGVLPQIALVDYHLDEGETGTELMAWLRTRLGQPVPGVLISADGRAELIAQVHAAGLDYLPKPVKPAALRALLSRHVSLEG</sequence>
<proteinExistence type="inferred from homology"/>
<dbReference type="SMART" id="SM00388">
    <property type="entry name" value="HisKA"/>
    <property type="match status" value="1"/>
</dbReference>
<evidence type="ECO:0000313" key="17">
    <source>
        <dbReference type="Proteomes" id="UP000050411"/>
    </source>
</evidence>
<feature type="transmembrane region" description="Helical" evidence="13">
    <location>
        <begin position="495"/>
        <end position="522"/>
    </location>
</feature>
<dbReference type="SMART" id="SM00448">
    <property type="entry name" value="REC"/>
    <property type="match status" value="1"/>
</dbReference>
<comment type="similarity">
    <text evidence="3">Belongs to the sodium:solute symporter (SSF) (TC 2.A.21) family.</text>
</comment>
<dbReference type="GO" id="GO:0009927">
    <property type="term" value="F:histidine phosphotransfer kinase activity"/>
    <property type="evidence" value="ECO:0007669"/>
    <property type="project" value="TreeGrafter"/>
</dbReference>
<dbReference type="InterPro" id="IPR004358">
    <property type="entry name" value="Sig_transdc_His_kin-like_C"/>
</dbReference>
<feature type="transmembrane region" description="Helical" evidence="13">
    <location>
        <begin position="62"/>
        <end position="82"/>
    </location>
</feature>
<gene>
    <name evidence="16" type="ORF">ALO92_05081</name>
</gene>
<evidence type="ECO:0000256" key="4">
    <source>
        <dbReference type="ARBA" id="ARBA00012438"/>
    </source>
</evidence>
<dbReference type="Gene3D" id="3.40.50.2300">
    <property type="match status" value="1"/>
</dbReference>
<evidence type="ECO:0000256" key="3">
    <source>
        <dbReference type="ARBA" id="ARBA00006434"/>
    </source>
</evidence>
<evidence type="ECO:0000256" key="1">
    <source>
        <dbReference type="ARBA" id="ARBA00000085"/>
    </source>
</evidence>
<dbReference type="SUPFAM" id="SSF55874">
    <property type="entry name" value="ATPase domain of HSP90 chaperone/DNA topoisomerase II/histidine kinase"/>
    <property type="match status" value="1"/>
</dbReference>
<dbReference type="InterPro" id="IPR036890">
    <property type="entry name" value="HATPase_C_sf"/>
</dbReference>
<keyword evidence="6" id="KW-0808">Transferase</keyword>
<dbReference type="GO" id="GO:0005886">
    <property type="term" value="C:plasma membrane"/>
    <property type="evidence" value="ECO:0007669"/>
    <property type="project" value="TreeGrafter"/>
</dbReference>
<dbReference type="InterPro" id="IPR035965">
    <property type="entry name" value="PAS-like_dom_sf"/>
</dbReference>
<dbReference type="Pfam" id="PF00072">
    <property type="entry name" value="Response_reg"/>
    <property type="match status" value="1"/>
</dbReference>
<organism evidence="16 17">
    <name type="scientific">Pseudomonas congelans</name>
    <dbReference type="NCBI Taxonomy" id="200452"/>
    <lineage>
        <taxon>Bacteria</taxon>
        <taxon>Pseudomonadati</taxon>
        <taxon>Pseudomonadota</taxon>
        <taxon>Gammaproteobacteria</taxon>
        <taxon>Pseudomonadales</taxon>
        <taxon>Pseudomonadaceae</taxon>
        <taxon>Pseudomonas</taxon>
    </lineage>
</organism>
<dbReference type="SMART" id="SM00387">
    <property type="entry name" value="HATPase_c"/>
    <property type="match status" value="1"/>
</dbReference>
<dbReference type="InterPro" id="IPR003594">
    <property type="entry name" value="HATPase_dom"/>
</dbReference>
<feature type="transmembrane region" description="Helical" evidence="13">
    <location>
        <begin position="431"/>
        <end position="455"/>
    </location>
</feature>
<feature type="coiled-coil region" evidence="12">
    <location>
        <begin position="817"/>
        <end position="851"/>
    </location>
</feature>
<feature type="transmembrane region" description="Helical" evidence="13">
    <location>
        <begin position="121"/>
        <end position="142"/>
    </location>
</feature>
<dbReference type="SUPFAM" id="SSF52172">
    <property type="entry name" value="CheY-like"/>
    <property type="match status" value="1"/>
</dbReference>
<dbReference type="GO" id="GO:0022857">
    <property type="term" value="F:transmembrane transporter activity"/>
    <property type="evidence" value="ECO:0007669"/>
    <property type="project" value="InterPro"/>
</dbReference>
<keyword evidence="16" id="KW-0547">Nucleotide-binding</keyword>
<dbReference type="Proteomes" id="UP000050411">
    <property type="component" value="Unassembled WGS sequence"/>
</dbReference>
<reference evidence="16 17" key="1">
    <citation type="submission" date="2015-09" db="EMBL/GenBank/DDBJ databases">
        <title>Genome announcement of multiple Pseudomonas syringae strains.</title>
        <authorList>
            <person name="Thakur S."/>
            <person name="Wang P.W."/>
            <person name="Gong Y."/>
            <person name="Weir B.S."/>
            <person name="Guttman D.S."/>
        </authorList>
    </citation>
    <scope>NUCLEOTIDE SEQUENCE [LARGE SCALE GENOMIC DNA]</scope>
    <source>
        <strain evidence="16 17">ICMP19117</strain>
    </source>
</reference>
<dbReference type="InterPro" id="IPR003661">
    <property type="entry name" value="HisK_dim/P_dom"/>
</dbReference>
<dbReference type="NCBIfam" id="NF041832">
    <property type="entry name" value="near_NosP_CTERM"/>
    <property type="match status" value="1"/>
</dbReference>
<comment type="subcellular location">
    <subcellularLocation>
        <location evidence="2">Membrane</location>
        <topology evidence="2">Multi-pass membrane protein</topology>
    </subcellularLocation>
</comment>
<feature type="transmembrane region" description="Helical" evidence="13">
    <location>
        <begin position="216"/>
        <end position="233"/>
    </location>
</feature>
<feature type="transmembrane region" description="Helical" evidence="13">
    <location>
        <begin position="94"/>
        <end position="115"/>
    </location>
</feature>
<dbReference type="Pfam" id="PF00512">
    <property type="entry name" value="HisKA"/>
    <property type="match status" value="1"/>
</dbReference>
<dbReference type="InterPro" id="IPR036097">
    <property type="entry name" value="HisK_dim/P_sf"/>
</dbReference>
<dbReference type="InterPro" id="IPR011006">
    <property type="entry name" value="CheY-like_superfamily"/>
</dbReference>
<dbReference type="Pfam" id="PF02518">
    <property type="entry name" value="HATPase_c"/>
    <property type="match status" value="1"/>
</dbReference>
<dbReference type="PROSITE" id="PS50109">
    <property type="entry name" value="HIS_KIN"/>
    <property type="match status" value="1"/>
</dbReference>
<dbReference type="SUPFAM" id="SSF55785">
    <property type="entry name" value="PYP-like sensor domain (PAS domain)"/>
    <property type="match status" value="1"/>
</dbReference>
<dbReference type="InterPro" id="IPR001789">
    <property type="entry name" value="Sig_transdc_resp-reg_receiver"/>
</dbReference>
<dbReference type="SUPFAM" id="SSF47384">
    <property type="entry name" value="Homodimeric domain of signal transducing histidine kinase"/>
    <property type="match status" value="1"/>
</dbReference>
<evidence type="ECO:0000256" key="7">
    <source>
        <dbReference type="ARBA" id="ARBA00022692"/>
    </source>
</evidence>
<dbReference type="PRINTS" id="PR00344">
    <property type="entry name" value="BCTRLSENSOR"/>
</dbReference>
<feature type="transmembrane region" description="Helical" evidence="13">
    <location>
        <begin position="381"/>
        <end position="410"/>
    </location>
</feature>
<feature type="transmembrane region" description="Helical" evidence="13">
    <location>
        <begin position="467"/>
        <end position="488"/>
    </location>
</feature>
<comment type="caution">
    <text evidence="16">The sequence shown here is derived from an EMBL/GenBank/DDBJ whole genome shotgun (WGS) entry which is preliminary data.</text>
</comment>
<dbReference type="Gene3D" id="1.10.287.130">
    <property type="match status" value="1"/>
</dbReference>
<protein>
    <recommendedName>
        <fullName evidence="4">histidine kinase</fullName>
        <ecNumber evidence="4">2.7.13.3</ecNumber>
    </recommendedName>
</protein>
<evidence type="ECO:0000256" key="8">
    <source>
        <dbReference type="ARBA" id="ARBA00022777"/>
    </source>
</evidence>
<dbReference type="CDD" id="cd00156">
    <property type="entry name" value="REC"/>
    <property type="match status" value="1"/>
</dbReference>
<keyword evidence="7 13" id="KW-0812">Transmembrane</keyword>
<dbReference type="CDD" id="cd00075">
    <property type="entry name" value="HATPase"/>
    <property type="match status" value="1"/>
</dbReference>
<dbReference type="PROSITE" id="PS50110">
    <property type="entry name" value="RESPONSE_REGULATORY"/>
    <property type="match status" value="1"/>
</dbReference>
<dbReference type="CDD" id="cd10322">
    <property type="entry name" value="SLC5sbd"/>
    <property type="match status" value="1"/>
</dbReference>
<dbReference type="FunFam" id="1.20.1730.10:FF:000022">
    <property type="entry name" value="Sensor histidine kinase"/>
    <property type="match status" value="1"/>
</dbReference>
<evidence type="ECO:0000256" key="5">
    <source>
        <dbReference type="ARBA" id="ARBA00022553"/>
    </source>
</evidence>
<dbReference type="InterPro" id="IPR001734">
    <property type="entry name" value="Na/solute_symporter"/>
</dbReference>
<dbReference type="InterPro" id="IPR005467">
    <property type="entry name" value="His_kinase_dom"/>
</dbReference>
<dbReference type="PATRIC" id="fig|200452.3.peg.3663"/>
<keyword evidence="12" id="KW-0175">Coiled coil</keyword>
<dbReference type="PROSITE" id="PS50283">
    <property type="entry name" value="NA_SOLUT_SYMP_3"/>
    <property type="match status" value="1"/>
</dbReference>
<evidence type="ECO:0000313" key="16">
    <source>
        <dbReference type="EMBL" id="KPW82091.1"/>
    </source>
</evidence>
<dbReference type="FunFam" id="1.10.287.130:FF:000063">
    <property type="entry name" value="Hybrid sensor histidine kinase/response regulator"/>
    <property type="match status" value="1"/>
</dbReference>
<feature type="transmembrane region" description="Helical" evidence="13">
    <location>
        <begin position="337"/>
        <end position="361"/>
    </location>
</feature>
<dbReference type="Gene3D" id="1.20.1730.10">
    <property type="entry name" value="Sodium/glucose cotransporter"/>
    <property type="match status" value="1"/>
</dbReference>
<dbReference type="InterPro" id="IPR038377">
    <property type="entry name" value="Na/Glc_symporter_sf"/>
</dbReference>
<evidence type="ECO:0000256" key="10">
    <source>
        <dbReference type="ARBA" id="ARBA00023136"/>
    </source>
</evidence>
<feature type="transmembrane region" description="Helical" evidence="13">
    <location>
        <begin position="171"/>
        <end position="189"/>
    </location>
</feature>
<feature type="modified residue" description="4-aspartylphosphate" evidence="11">
    <location>
        <position position="1143"/>
    </location>
</feature>
<evidence type="ECO:0000259" key="15">
    <source>
        <dbReference type="PROSITE" id="PS50110"/>
    </source>
</evidence>
<dbReference type="PANTHER" id="PTHR43047:SF9">
    <property type="entry name" value="HISTIDINE KINASE"/>
    <property type="match status" value="1"/>
</dbReference>
<evidence type="ECO:0000256" key="9">
    <source>
        <dbReference type="ARBA" id="ARBA00022989"/>
    </source>
</evidence>
<dbReference type="GO" id="GO:0005524">
    <property type="term" value="F:ATP binding"/>
    <property type="evidence" value="ECO:0007669"/>
    <property type="project" value="UniProtKB-KW"/>
</dbReference>
<keyword evidence="8" id="KW-0418">Kinase</keyword>
<evidence type="ECO:0000256" key="11">
    <source>
        <dbReference type="PROSITE-ProRule" id="PRU00169"/>
    </source>
</evidence>
<dbReference type="CDD" id="cd00082">
    <property type="entry name" value="HisKA"/>
    <property type="match status" value="1"/>
</dbReference>
<feature type="domain" description="Histidine kinase" evidence="14">
    <location>
        <begin position="858"/>
        <end position="1072"/>
    </location>
</feature>
<dbReference type="Gene3D" id="3.30.565.10">
    <property type="entry name" value="Histidine kinase-like ATPase, C-terminal domain"/>
    <property type="match status" value="1"/>
</dbReference>
<keyword evidence="16" id="KW-0067">ATP-binding</keyword>
<dbReference type="FunFam" id="3.30.565.10:FF:000049">
    <property type="entry name" value="Two-component sensor histidine kinase"/>
    <property type="match status" value="1"/>
</dbReference>
<evidence type="ECO:0000256" key="12">
    <source>
        <dbReference type="SAM" id="Coils"/>
    </source>
</evidence>